<dbReference type="AlphaFoldDB" id="A0A174TTT5"/>
<dbReference type="EMBL" id="CZAW01000074">
    <property type="protein sequence ID" value="CUQ10900.1"/>
    <property type="molecule type" value="Genomic_DNA"/>
</dbReference>
<dbReference type="RefSeq" id="WP_156331268.1">
    <property type="nucleotide sequence ID" value="NZ_CZAW01000074.1"/>
</dbReference>
<evidence type="ECO:0000313" key="2">
    <source>
        <dbReference type="EMBL" id="CUQ10900.1"/>
    </source>
</evidence>
<dbReference type="InterPro" id="IPR012337">
    <property type="entry name" value="RNaseH-like_sf"/>
</dbReference>
<name>A0A174TTT5_9FIRM</name>
<dbReference type="Proteomes" id="UP000095712">
    <property type="component" value="Unassembled WGS sequence"/>
</dbReference>
<evidence type="ECO:0000313" key="4">
    <source>
        <dbReference type="Proteomes" id="UP000095712"/>
    </source>
</evidence>
<proteinExistence type="predicted"/>
<dbReference type="Proteomes" id="UP000477285">
    <property type="component" value="Unassembled WGS sequence"/>
</dbReference>
<evidence type="ECO:0000259" key="1">
    <source>
        <dbReference type="Pfam" id="PF01609"/>
    </source>
</evidence>
<sequence>MENIQKDIAYSMIRRKSFNDARVLKKWQVIIDATELDEGYQKKNDYYLSRCYNRGKADKFMKYHRSVLEAKLYLGNDFVCSIASEPIENTEEYINQSDEKIKQDCESKAFVRLAKKIKKSFPRLPIIITADGLYVSQKVIQTCTDNGWDYIIRYKEGCAPSIAQEYQELPEKEKIGSEIEYQNQIMFQNTDVNLIYYTEKKIQADGEEKITKFAWITNITITKSNAKKIVKAGRNRWKIENI</sequence>
<dbReference type="InterPro" id="IPR002559">
    <property type="entry name" value="Transposase_11"/>
</dbReference>
<dbReference type="EMBL" id="WWVQ01000078">
    <property type="protein sequence ID" value="MZL35199.1"/>
    <property type="molecule type" value="Genomic_DNA"/>
</dbReference>
<dbReference type="OrthoDB" id="9788616at2"/>
<dbReference type="Pfam" id="PF01609">
    <property type="entry name" value="DDE_Tnp_1"/>
    <property type="match status" value="1"/>
</dbReference>
<dbReference type="SUPFAM" id="SSF53098">
    <property type="entry name" value="Ribonuclease H-like"/>
    <property type="match status" value="1"/>
</dbReference>
<protein>
    <submittedName>
        <fullName evidence="2 3">Transposase</fullName>
    </submittedName>
</protein>
<feature type="domain" description="Transposase IS4-like" evidence="1">
    <location>
        <begin position="106"/>
        <end position="241"/>
    </location>
</feature>
<dbReference type="GO" id="GO:0004803">
    <property type="term" value="F:transposase activity"/>
    <property type="evidence" value="ECO:0007669"/>
    <property type="project" value="InterPro"/>
</dbReference>
<evidence type="ECO:0000313" key="3">
    <source>
        <dbReference type="EMBL" id="MZL35199.1"/>
    </source>
</evidence>
<dbReference type="GO" id="GO:0003677">
    <property type="term" value="F:DNA binding"/>
    <property type="evidence" value="ECO:0007669"/>
    <property type="project" value="InterPro"/>
</dbReference>
<evidence type="ECO:0000313" key="5">
    <source>
        <dbReference type="Proteomes" id="UP000477285"/>
    </source>
</evidence>
<accession>A0A174TTT5</accession>
<organism evidence="2 4">
    <name type="scientific">Blautia wexlerae</name>
    <dbReference type="NCBI Taxonomy" id="418240"/>
    <lineage>
        <taxon>Bacteria</taxon>
        <taxon>Bacillati</taxon>
        <taxon>Bacillota</taxon>
        <taxon>Clostridia</taxon>
        <taxon>Lachnospirales</taxon>
        <taxon>Lachnospiraceae</taxon>
        <taxon>Blautia</taxon>
    </lineage>
</organism>
<gene>
    <name evidence="2" type="ORF">ERS852523_03992</name>
    <name evidence="3" type="ORF">GT728_18965</name>
</gene>
<reference evidence="2 4" key="1">
    <citation type="submission" date="2015-09" db="EMBL/GenBank/DDBJ databases">
        <authorList>
            <consortium name="Pathogen Informatics"/>
        </authorList>
    </citation>
    <scope>NUCLEOTIDE SEQUENCE [LARGE SCALE GENOMIC DNA]</scope>
    <source>
        <strain evidence="2 4">2789STDY5834911</strain>
    </source>
</reference>
<reference evidence="3 5" key="2">
    <citation type="journal article" date="2019" name="Nat. Med.">
        <title>A library of human gut bacterial isolates paired with longitudinal multiomics data enables mechanistic microbiome research.</title>
        <authorList>
            <person name="Poyet M."/>
            <person name="Groussin M."/>
            <person name="Gibbons S.M."/>
            <person name="Avila-Pacheco J."/>
            <person name="Jiang X."/>
            <person name="Kearney S.M."/>
            <person name="Perrotta A.R."/>
            <person name="Berdy B."/>
            <person name="Zhao S."/>
            <person name="Lieberman T.D."/>
            <person name="Swanson P.K."/>
            <person name="Smith M."/>
            <person name="Roesemann S."/>
            <person name="Alexander J.E."/>
            <person name="Rich S.A."/>
            <person name="Livny J."/>
            <person name="Vlamakis H."/>
            <person name="Clish C."/>
            <person name="Bullock K."/>
            <person name="Deik A."/>
            <person name="Scott J."/>
            <person name="Pierce K.A."/>
            <person name="Xavier R.J."/>
            <person name="Alm E.J."/>
        </authorList>
    </citation>
    <scope>NUCLEOTIDE SEQUENCE [LARGE SCALE GENOMIC DNA]</scope>
    <source>
        <strain evidence="3 5">BIOML-A1</strain>
    </source>
</reference>
<dbReference type="GO" id="GO:0006313">
    <property type="term" value="P:DNA transposition"/>
    <property type="evidence" value="ECO:0007669"/>
    <property type="project" value="InterPro"/>
</dbReference>